<dbReference type="Proteomes" id="UP000018001">
    <property type="component" value="Unassembled WGS sequence"/>
</dbReference>
<feature type="compositionally biased region" description="Basic and acidic residues" evidence="1">
    <location>
        <begin position="1"/>
        <end position="21"/>
    </location>
</feature>
<dbReference type="InParanoid" id="V5GDC0"/>
<sequence>MTETEDATKKEILEKPDEHSGSHPSVSSQSDLLEGLSKMKELPNILQEGILFMGGGVAILLQAAIPGAITEPQEGKDLAVNLLNNIQTTTSYICCLTFGSKEQRKTLLDMINRGDNPLTDSDPIFRLWVVATLYATATDIYQRIYGRVDYRTAERVYKEYTLLVAALSIPSELWPKDRQNFWTYWDDTVENIRDCPFKGLEKDLVLNFKRLPGWIRLMKPFVRVLTSEMLPPNVREGYGLKSSTARRALYRVTMGFAVAIYPTFPKSIRSYPQRFYLKKLESTLANSASA</sequence>
<proteinExistence type="predicted"/>
<protein>
    <recommendedName>
        <fullName evidence="2">ER-bound oxygenase mpaB/mpaB'/Rubber oxygenase catalytic domain-containing protein</fullName>
    </recommendedName>
</protein>
<keyword evidence="4" id="KW-1185">Reference proteome</keyword>
<comment type="caution">
    <text evidence="3">The sequence shown here is derived from an EMBL/GenBank/DDBJ whole genome shotgun (WGS) entry which is preliminary data.</text>
</comment>
<dbReference type="OrthoDB" id="4444391at2759"/>
<name>V5GDC0_BYSSN</name>
<dbReference type="InterPro" id="IPR018713">
    <property type="entry name" value="MPAB/Lcp_cat_dom"/>
</dbReference>
<feature type="region of interest" description="Disordered" evidence="1">
    <location>
        <begin position="1"/>
        <end position="30"/>
    </location>
</feature>
<evidence type="ECO:0000256" key="1">
    <source>
        <dbReference type="SAM" id="MobiDB-lite"/>
    </source>
</evidence>
<dbReference type="GO" id="GO:0016491">
    <property type="term" value="F:oxidoreductase activity"/>
    <property type="evidence" value="ECO:0007669"/>
    <property type="project" value="InterPro"/>
</dbReference>
<gene>
    <name evidence="3" type="ORF">PVAR5_7620</name>
</gene>
<dbReference type="EMBL" id="BAUL01000266">
    <property type="protein sequence ID" value="GAD98917.1"/>
    <property type="molecule type" value="Genomic_DNA"/>
</dbReference>
<reference evidence="4" key="1">
    <citation type="journal article" date="2014" name="Genome Announc.">
        <title>Draft genome sequence of the formaldehyde-resistant fungus Byssochlamys spectabilis No. 5 (anamorph Paecilomyces variotii No. 5) (NBRC109023).</title>
        <authorList>
            <person name="Oka T."/>
            <person name="Ekino K."/>
            <person name="Fukuda K."/>
            <person name="Nomura Y."/>
        </authorList>
    </citation>
    <scope>NUCLEOTIDE SEQUENCE [LARGE SCALE GENOMIC DNA]</scope>
    <source>
        <strain evidence="4">No. 5 / NBRC 109023</strain>
    </source>
</reference>
<evidence type="ECO:0000313" key="3">
    <source>
        <dbReference type="EMBL" id="GAD98917.1"/>
    </source>
</evidence>
<dbReference type="AlphaFoldDB" id="V5GDC0"/>
<organism evidence="3 4">
    <name type="scientific">Byssochlamys spectabilis (strain No. 5 / NBRC 109023)</name>
    <name type="common">Paecilomyces variotii</name>
    <dbReference type="NCBI Taxonomy" id="1356009"/>
    <lineage>
        <taxon>Eukaryota</taxon>
        <taxon>Fungi</taxon>
        <taxon>Dikarya</taxon>
        <taxon>Ascomycota</taxon>
        <taxon>Pezizomycotina</taxon>
        <taxon>Eurotiomycetes</taxon>
        <taxon>Eurotiomycetidae</taxon>
        <taxon>Eurotiales</taxon>
        <taxon>Thermoascaceae</taxon>
        <taxon>Paecilomyces</taxon>
    </lineage>
</organism>
<dbReference type="Pfam" id="PF09995">
    <property type="entry name" value="MPAB_Lcp_cat"/>
    <property type="match status" value="1"/>
</dbReference>
<evidence type="ECO:0000313" key="4">
    <source>
        <dbReference type="Proteomes" id="UP000018001"/>
    </source>
</evidence>
<dbReference type="PANTHER" id="PTHR36151:SF3">
    <property type="entry name" value="ER-BOUND OXYGENASE MPAB_MPAB'_RUBBER OXYGENASE CATALYTIC DOMAIN-CONTAINING PROTEIN"/>
    <property type="match status" value="1"/>
</dbReference>
<dbReference type="HOGENOM" id="CLU_059206_3_1_1"/>
<dbReference type="PANTHER" id="PTHR36151">
    <property type="entry name" value="BLR2777 PROTEIN"/>
    <property type="match status" value="1"/>
</dbReference>
<accession>V5GDC0</accession>
<feature type="domain" description="ER-bound oxygenase mpaB/mpaB'/Rubber oxygenase catalytic" evidence="2">
    <location>
        <begin position="45"/>
        <end position="258"/>
    </location>
</feature>
<evidence type="ECO:0000259" key="2">
    <source>
        <dbReference type="Pfam" id="PF09995"/>
    </source>
</evidence>
<dbReference type="eggNOG" id="ENOG502SKT5">
    <property type="taxonomic scope" value="Eukaryota"/>
</dbReference>